<evidence type="ECO:0000313" key="1">
    <source>
        <dbReference type="EMBL" id="JAD81999.1"/>
    </source>
</evidence>
<dbReference type="EMBL" id="GBRH01215896">
    <property type="protein sequence ID" value="JAD81999.1"/>
    <property type="molecule type" value="Transcribed_RNA"/>
</dbReference>
<reference evidence="1" key="2">
    <citation type="journal article" date="2015" name="Data Brief">
        <title>Shoot transcriptome of the giant reed, Arundo donax.</title>
        <authorList>
            <person name="Barrero R.A."/>
            <person name="Guerrero F.D."/>
            <person name="Moolhuijzen P."/>
            <person name="Goolsby J.A."/>
            <person name="Tidwell J."/>
            <person name="Bellgard S.E."/>
            <person name="Bellgard M.I."/>
        </authorList>
    </citation>
    <scope>NUCLEOTIDE SEQUENCE</scope>
    <source>
        <tissue evidence="1">Shoot tissue taken approximately 20 cm above the soil surface</tissue>
    </source>
</reference>
<organism evidence="1">
    <name type="scientific">Arundo donax</name>
    <name type="common">Giant reed</name>
    <name type="synonym">Donax arundinaceus</name>
    <dbReference type="NCBI Taxonomy" id="35708"/>
    <lineage>
        <taxon>Eukaryota</taxon>
        <taxon>Viridiplantae</taxon>
        <taxon>Streptophyta</taxon>
        <taxon>Embryophyta</taxon>
        <taxon>Tracheophyta</taxon>
        <taxon>Spermatophyta</taxon>
        <taxon>Magnoliopsida</taxon>
        <taxon>Liliopsida</taxon>
        <taxon>Poales</taxon>
        <taxon>Poaceae</taxon>
        <taxon>PACMAD clade</taxon>
        <taxon>Arundinoideae</taxon>
        <taxon>Arundineae</taxon>
        <taxon>Arundo</taxon>
    </lineage>
</organism>
<sequence length="47" mass="5274">MQAKWAGGSLPDAEGSMRHNRCYDTQKSSFGGKYWSGYISWLCTSSH</sequence>
<protein>
    <submittedName>
        <fullName evidence="1">Uncharacterized protein</fullName>
    </submittedName>
</protein>
<proteinExistence type="predicted"/>
<name>A0A0A9D080_ARUDO</name>
<reference evidence="1" key="1">
    <citation type="submission" date="2014-09" db="EMBL/GenBank/DDBJ databases">
        <authorList>
            <person name="Magalhaes I.L.F."/>
            <person name="Oliveira U."/>
            <person name="Santos F.R."/>
            <person name="Vidigal T.H.D.A."/>
            <person name="Brescovit A.D."/>
            <person name="Santos A.J."/>
        </authorList>
    </citation>
    <scope>NUCLEOTIDE SEQUENCE</scope>
    <source>
        <tissue evidence="1">Shoot tissue taken approximately 20 cm above the soil surface</tissue>
    </source>
</reference>
<accession>A0A0A9D080</accession>
<dbReference type="AlphaFoldDB" id="A0A0A9D080"/>